<dbReference type="OrthoDB" id="262895at2759"/>
<organism evidence="2 3">
    <name type="scientific">Leishmania martiniquensis</name>
    <dbReference type="NCBI Taxonomy" id="1580590"/>
    <lineage>
        <taxon>Eukaryota</taxon>
        <taxon>Discoba</taxon>
        <taxon>Euglenozoa</taxon>
        <taxon>Kinetoplastea</taxon>
        <taxon>Metakinetoplastina</taxon>
        <taxon>Trypanosomatida</taxon>
        <taxon>Trypanosomatidae</taxon>
        <taxon>Leishmaniinae</taxon>
        <taxon>Leishmania</taxon>
    </lineage>
</organism>
<reference evidence="3" key="1">
    <citation type="journal article" date="2021" name="Microbiol. Resour. Announc.">
        <title>LGAAP: Leishmaniinae Genome Assembly and Annotation Pipeline.</title>
        <authorList>
            <person name="Almutairi H."/>
            <person name="Urbaniak M.D."/>
            <person name="Bates M.D."/>
            <person name="Jariyapan N."/>
            <person name="Kwakye-Nuako G."/>
            <person name="Thomaz-Soccol V."/>
            <person name="Al-Salem W.S."/>
            <person name="Dillon R.J."/>
            <person name="Bates P.A."/>
            <person name="Gatherer D."/>
        </authorList>
    </citation>
    <scope>NUCLEOTIDE SEQUENCE [LARGE SCALE GENOMIC DNA]</scope>
</reference>
<accession>A0A836KKF6</accession>
<evidence type="ECO:0000313" key="2">
    <source>
        <dbReference type="EMBL" id="KAG5473885.1"/>
    </source>
</evidence>
<reference evidence="3" key="2">
    <citation type="journal article" date="2021" name="Sci. Data">
        <title>Chromosome-scale genome sequencing, assembly and annotation of six genomes from subfamily Leishmaniinae.</title>
        <authorList>
            <person name="Almutairi H."/>
            <person name="Urbaniak M.D."/>
            <person name="Bates M.D."/>
            <person name="Jariyapan N."/>
            <person name="Kwakye-Nuako G."/>
            <person name="Thomaz Soccol V."/>
            <person name="Al-Salem W.S."/>
            <person name="Dillon R.J."/>
            <person name="Bates P.A."/>
            <person name="Gatherer D."/>
        </authorList>
    </citation>
    <scope>NUCLEOTIDE SEQUENCE [LARGE SCALE GENOMIC DNA]</scope>
</reference>
<dbReference type="KEGG" id="lmat:92514536"/>
<feature type="region of interest" description="Disordered" evidence="1">
    <location>
        <begin position="331"/>
        <end position="380"/>
    </location>
</feature>
<keyword evidence="3" id="KW-1185">Reference proteome</keyword>
<sequence length="380" mass="42318">MSLHQPSRGIQELLYTLGTSLERFKSIDGLQHLVKTGKLSLLSLLGLFERTKDEVYERRATALSETRRCLLQLVSDLEEVADSSDKLARKINRLIDTLEHFHRCCDMEIDDRIGSEDPNVQQLRQDFRQIREANSQLKSSLEDFSASRVTCTDMTRSAITEIEKVSAETASDVAAALADFDDQCRRVQMKENEVAHVMSRATSREDPAVHFAEFSYVKELELLDSLDRKYIDSLGNAMKATHFTLEQPSMTGWVSSNVFFAQLGHLLGDISASGKTIAVCLLSIKNAQKVSHQLTEEKQRILQEQRTSPDAPDVGTSTATKLLAEGPSAVTGASSVHLHRDDPSLPFPLADTSRAQLPAREGSPPEGPTRRFSNLDDLFN</sequence>
<dbReference type="GeneID" id="92514536"/>
<dbReference type="RefSeq" id="XP_067177119.1">
    <property type="nucleotide sequence ID" value="XM_067322024.1"/>
</dbReference>
<gene>
    <name evidence="2" type="ORF">LSCM1_04520</name>
</gene>
<dbReference type="AlphaFoldDB" id="A0A836KKF6"/>
<dbReference type="EMBL" id="JAFEUZ010000029">
    <property type="protein sequence ID" value="KAG5473885.1"/>
    <property type="molecule type" value="Genomic_DNA"/>
</dbReference>
<name>A0A836KKF6_9TRYP</name>
<evidence type="ECO:0000256" key="1">
    <source>
        <dbReference type="SAM" id="MobiDB-lite"/>
    </source>
</evidence>
<dbReference type="Proteomes" id="UP000673552">
    <property type="component" value="Unassembled WGS sequence"/>
</dbReference>
<protein>
    <submittedName>
        <fullName evidence="2">Uncharacterized protein</fullName>
    </submittedName>
</protein>
<comment type="caution">
    <text evidence="2">The sequence shown here is derived from an EMBL/GenBank/DDBJ whole genome shotgun (WGS) entry which is preliminary data.</text>
</comment>
<evidence type="ECO:0000313" key="3">
    <source>
        <dbReference type="Proteomes" id="UP000673552"/>
    </source>
</evidence>
<proteinExistence type="predicted"/>